<feature type="compositionally biased region" description="Polar residues" evidence="1">
    <location>
        <begin position="330"/>
        <end position="345"/>
    </location>
</feature>
<evidence type="ECO:0000313" key="2">
    <source>
        <dbReference type="EMBL" id="GMG55571.1"/>
    </source>
</evidence>
<feature type="compositionally biased region" description="Polar residues" evidence="1">
    <location>
        <begin position="34"/>
        <end position="51"/>
    </location>
</feature>
<protein>
    <submittedName>
        <fullName evidence="2">Unnamed protein product</fullName>
    </submittedName>
</protein>
<dbReference type="OrthoDB" id="3997888at2759"/>
<dbReference type="Proteomes" id="UP001165063">
    <property type="component" value="Unassembled WGS sequence"/>
</dbReference>
<proteinExistence type="predicted"/>
<dbReference type="AlphaFoldDB" id="A0A9W7DIW9"/>
<reference evidence="2" key="1">
    <citation type="submission" date="2023-04" db="EMBL/GenBank/DDBJ databases">
        <title>Ambrosiozyma monospora NBRC 1965.</title>
        <authorList>
            <person name="Ichikawa N."/>
            <person name="Sato H."/>
            <person name="Tonouchi N."/>
        </authorList>
    </citation>
    <scope>NUCLEOTIDE SEQUENCE</scope>
    <source>
        <strain evidence="2">NBRC 1965</strain>
    </source>
</reference>
<name>A0A9W7DIW9_AMBMO</name>
<comment type="caution">
    <text evidence="2">The sequence shown here is derived from an EMBL/GenBank/DDBJ whole genome shotgun (WGS) entry which is preliminary data.</text>
</comment>
<gene>
    <name evidence="2" type="ORF">Amon01_000764500</name>
</gene>
<dbReference type="EMBL" id="BSXU01005771">
    <property type="protein sequence ID" value="GMG55571.1"/>
    <property type="molecule type" value="Genomic_DNA"/>
</dbReference>
<evidence type="ECO:0000313" key="3">
    <source>
        <dbReference type="Proteomes" id="UP001165063"/>
    </source>
</evidence>
<feature type="region of interest" description="Disordered" evidence="1">
    <location>
        <begin position="32"/>
        <end position="63"/>
    </location>
</feature>
<accession>A0A9W7DIW9</accession>
<feature type="region of interest" description="Disordered" evidence="1">
    <location>
        <begin position="312"/>
        <end position="354"/>
    </location>
</feature>
<sequence length="598" mass="66986">MTKKYSKSPLLIALSGKKKKVSDLLKKIKDVESSELQNQKRTRSDMSTFETIDSVSQSEDDSTSSELNKISRIYTKNEWNQVIKCINENLPKLSKRTKKTLNQITSRYNKSKDDDDEILSLWESASQAPMLEESQVKQLYDFPDDERAKSFLTSDVSDDGECIGSQKDEIVLTLSQAIKASNQIECMVIDDSQNEDENDGDEIEEEIVCTEPSGNPSNKSNSILVVDDSQEECSPPLLTLENLHEELTKDEETSLKLKTKNLSQTLNEPSNQNFQNFDQANLNLHKETYDEHESHISHDNYPVILGSSFSVFPGSQSKSQPPSILPPQTLMEQNNPTGESQQVPGTQLDPINLSSSSLNLSVDKKVTQEESVDISKLGDVQVLDSINQNSAQLTSFKTDSRFRINRFTSPRKTFDSVEVITSSPVNSPVKSSPLKSSVYSTQKSNPSAWIAGKQRTINQLPDDFNVAENVSRMLDLDNLDAKQHTVSPVSLKNPNTFKSPKFENVVRKNKKTVSAVSNQNTVVNTTITTEGQCSPFFHSKSQEDKSETLVHKNWAQDEFKTVFGKKILNIGKSKKTEVYEIIDSDPDDDGNDSDRMVP</sequence>
<evidence type="ECO:0000256" key="1">
    <source>
        <dbReference type="SAM" id="MobiDB-lite"/>
    </source>
</evidence>
<keyword evidence="3" id="KW-1185">Reference proteome</keyword>
<feature type="compositionally biased region" description="Polar residues" evidence="1">
    <location>
        <begin position="312"/>
        <end position="322"/>
    </location>
</feature>
<organism evidence="2 3">
    <name type="scientific">Ambrosiozyma monospora</name>
    <name type="common">Yeast</name>
    <name type="synonym">Endomycopsis monosporus</name>
    <dbReference type="NCBI Taxonomy" id="43982"/>
    <lineage>
        <taxon>Eukaryota</taxon>
        <taxon>Fungi</taxon>
        <taxon>Dikarya</taxon>
        <taxon>Ascomycota</taxon>
        <taxon>Saccharomycotina</taxon>
        <taxon>Pichiomycetes</taxon>
        <taxon>Pichiales</taxon>
        <taxon>Pichiaceae</taxon>
        <taxon>Ambrosiozyma</taxon>
    </lineage>
</organism>